<evidence type="ECO:0000313" key="2">
    <source>
        <dbReference type="Proteomes" id="UP001163603"/>
    </source>
</evidence>
<comment type="caution">
    <text evidence="1">The sequence shown here is derived from an EMBL/GenBank/DDBJ whole genome shotgun (WGS) entry which is preliminary data.</text>
</comment>
<proteinExistence type="predicted"/>
<dbReference type="EMBL" id="CM047747">
    <property type="protein sequence ID" value="KAJ0018770.1"/>
    <property type="molecule type" value="Genomic_DNA"/>
</dbReference>
<accession>A0ACC0XK86</accession>
<reference evidence="2" key="1">
    <citation type="journal article" date="2023" name="G3 (Bethesda)">
        <title>Genome assembly and association tests identify interacting loci associated with vigor, precocity, and sex in interspecific pistachio rootstocks.</title>
        <authorList>
            <person name="Palmer W."/>
            <person name="Jacygrad E."/>
            <person name="Sagayaradj S."/>
            <person name="Cavanaugh K."/>
            <person name="Han R."/>
            <person name="Bertier L."/>
            <person name="Beede B."/>
            <person name="Kafkas S."/>
            <person name="Golino D."/>
            <person name="Preece J."/>
            <person name="Michelmore R."/>
        </authorList>
    </citation>
    <scope>NUCLEOTIDE SEQUENCE [LARGE SCALE GENOMIC DNA]</scope>
</reference>
<sequence>MSSSSSQPIMASSSPQPIMASSSSQPVMFRSSPQPIMLRSSSQPIMASGSSKSSPQPMDDLSRYMLLHKSILEGNLQLVREFCDSNKHALEARITVNLDTALHVAVRTGSAVNHITEYLVTRMSIDQMTLKNNDGNTVLSIAAIVGNVQAAKNIIRIKPNLNKVSNNSGWIPLIEAARHAQKEMITYLLPFEEEFMMSVRSSEDKDGVFFVNLLIFAGFYDLALKLVRRHSIFATTELYGGESLLGTLAGQPSAFPSGDLSILTARYAEANFLSILPKRLIRGLVILFLSLSSMMVAFGITFDILFLDSAS</sequence>
<organism evidence="1 2">
    <name type="scientific">Pistacia integerrima</name>
    <dbReference type="NCBI Taxonomy" id="434235"/>
    <lineage>
        <taxon>Eukaryota</taxon>
        <taxon>Viridiplantae</taxon>
        <taxon>Streptophyta</taxon>
        <taxon>Embryophyta</taxon>
        <taxon>Tracheophyta</taxon>
        <taxon>Spermatophyta</taxon>
        <taxon>Magnoliopsida</taxon>
        <taxon>eudicotyledons</taxon>
        <taxon>Gunneridae</taxon>
        <taxon>Pentapetalae</taxon>
        <taxon>rosids</taxon>
        <taxon>malvids</taxon>
        <taxon>Sapindales</taxon>
        <taxon>Anacardiaceae</taxon>
        <taxon>Pistacia</taxon>
    </lineage>
</organism>
<dbReference type="Proteomes" id="UP001163603">
    <property type="component" value="Chromosome 12"/>
</dbReference>
<gene>
    <name evidence="1" type="ORF">Pint_12040</name>
</gene>
<name>A0ACC0XK86_9ROSI</name>
<keyword evidence="2" id="KW-1185">Reference proteome</keyword>
<evidence type="ECO:0000313" key="1">
    <source>
        <dbReference type="EMBL" id="KAJ0018770.1"/>
    </source>
</evidence>
<protein>
    <submittedName>
        <fullName evidence="1">Uncharacterized protein</fullName>
    </submittedName>
</protein>